<dbReference type="RefSeq" id="WP_377177063.1">
    <property type="nucleotide sequence ID" value="NZ_JBHTMY010000002.1"/>
</dbReference>
<reference evidence="2" key="1">
    <citation type="journal article" date="2019" name="Int. J. Syst. Evol. Microbiol.">
        <title>The Global Catalogue of Microorganisms (GCM) 10K type strain sequencing project: providing services to taxonomists for standard genome sequencing and annotation.</title>
        <authorList>
            <consortium name="The Broad Institute Genomics Platform"/>
            <consortium name="The Broad Institute Genome Sequencing Center for Infectious Disease"/>
            <person name="Wu L."/>
            <person name="Ma J."/>
        </authorList>
    </citation>
    <scope>NUCLEOTIDE SEQUENCE [LARGE SCALE GENOMIC DNA]</scope>
    <source>
        <strain evidence="2">CCUG 61485</strain>
    </source>
</reference>
<keyword evidence="2" id="KW-1185">Reference proteome</keyword>
<sequence>MSNDQTSFQKSPCYEIQKSFSYQKEAIYHILLKGKINATLLHIVDDMQIRQESEEDVINLIGYFPDQSALLGLLNALNDIRYEILSVHILTSKQ</sequence>
<protein>
    <submittedName>
        <fullName evidence="1">Uncharacterized protein</fullName>
    </submittedName>
</protein>
<comment type="caution">
    <text evidence="1">The sequence shown here is derived from an EMBL/GenBank/DDBJ whole genome shotgun (WGS) entry which is preliminary data.</text>
</comment>
<gene>
    <name evidence="1" type="ORF">ACFQ39_05890</name>
</gene>
<organism evidence="1 2">
    <name type="scientific">Namhaeicola litoreus</name>
    <dbReference type="NCBI Taxonomy" id="1052145"/>
    <lineage>
        <taxon>Bacteria</taxon>
        <taxon>Pseudomonadati</taxon>
        <taxon>Bacteroidota</taxon>
        <taxon>Flavobacteriia</taxon>
        <taxon>Flavobacteriales</taxon>
        <taxon>Flavobacteriaceae</taxon>
        <taxon>Namhaeicola</taxon>
    </lineage>
</organism>
<evidence type="ECO:0000313" key="1">
    <source>
        <dbReference type="EMBL" id="MFD1315141.1"/>
    </source>
</evidence>
<dbReference type="Proteomes" id="UP001597201">
    <property type="component" value="Unassembled WGS sequence"/>
</dbReference>
<proteinExistence type="predicted"/>
<accession>A0ABW3XZY7</accession>
<dbReference type="EMBL" id="JBHTMY010000002">
    <property type="protein sequence ID" value="MFD1315141.1"/>
    <property type="molecule type" value="Genomic_DNA"/>
</dbReference>
<evidence type="ECO:0000313" key="2">
    <source>
        <dbReference type="Proteomes" id="UP001597201"/>
    </source>
</evidence>
<name>A0ABW3XZY7_9FLAO</name>